<dbReference type="CDD" id="cd17324">
    <property type="entry name" value="MFS_NepI_like"/>
    <property type="match status" value="1"/>
</dbReference>
<dbReference type="EMBL" id="FUWH01000012">
    <property type="protein sequence ID" value="SKA14603.1"/>
    <property type="molecule type" value="Genomic_DNA"/>
</dbReference>
<dbReference type="RefSeq" id="WP_078832524.1">
    <property type="nucleotide sequence ID" value="NZ_FUWH01000012.1"/>
</dbReference>
<sequence length="390" mass="41972">MKRHELSSMQVIVMAIAAGICVANIYYNQPILQEMAAGIHATAAEIGTVPVLSQAGYGLGLFFLTPLGDKMNRKKLILLLQGALILVLLAMTLVQHITGLYFMSLLIGLGAVSAQVILPMAAAMAGTNRGKVVGIVFTGILVGILLARVFSGYITAWFGWRSVYGISAAMVFLAAGMIWFAVPDQPAQFKGNYGQLLQSTLLQVKRFSLLRRTALLGALVFGAFCSFWTTLTFHLSGPPFQYHSGTIGLFGMLAVGGALLAPLFGRLSDKGNPGRFLRLTVLLLIAGILLIHFFPYNITCFIIAVLLLDIGVQATQVTNLATIYTLDATAHSRINTVYMTVYFIGGALGTLAGVQCWRIGGWHVVTMQLLLWSGLALLLVMSGKIARSKK</sequence>
<feature type="transmembrane region" description="Helical" evidence="4">
    <location>
        <begin position="276"/>
        <end position="295"/>
    </location>
</feature>
<gene>
    <name evidence="6" type="ORF">SAMN04488132_11210</name>
</gene>
<feature type="transmembrane region" description="Helical" evidence="4">
    <location>
        <begin position="100"/>
        <end position="120"/>
    </location>
</feature>
<feature type="transmembrane region" description="Helical" evidence="4">
    <location>
        <begin position="39"/>
        <end position="64"/>
    </location>
</feature>
<feature type="transmembrane region" description="Helical" evidence="4">
    <location>
        <begin position="242"/>
        <end position="264"/>
    </location>
</feature>
<keyword evidence="2 4" id="KW-1133">Transmembrane helix</keyword>
<feature type="transmembrane region" description="Helical" evidence="4">
    <location>
        <begin position="301"/>
        <end position="324"/>
    </location>
</feature>
<evidence type="ECO:0000313" key="7">
    <source>
        <dbReference type="Proteomes" id="UP000190888"/>
    </source>
</evidence>
<feature type="transmembrane region" description="Helical" evidence="4">
    <location>
        <begin position="7"/>
        <end position="27"/>
    </location>
</feature>
<organism evidence="6 7">
    <name type="scientific">Sediminibacterium ginsengisoli</name>
    <dbReference type="NCBI Taxonomy" id="413434"/>
    <lineage>
        <taxon>Bacteria</taxon>
        <taxon>Pseudomonadati</taxon>
        <taxon>Bacteroidota</taxon>
        <taxon>Chitinophagia</taxon>
        <taxon>Chitinophagales</taxon>
        <taxon>Chitinophagaceae</taxon>
        <taxon>Sediminibacterium</taxon>
    </lineage>
</organism>
<keyword evidence="7" id="KW-1185">Reference proteome</keyword>
<dbReference type="PANTHER" id="PTHR42910">
    <property type="entry name" value="TRANSPORTER SCO4007-RELATED"/>
    <property type="match status" value="1"/>
</dbReference>
<dbReference type="Gene3D" id="1.20.1250.20">
    <property type="entry name" value="MFS general substrate transporter like domains"/>
    <property type="match status" value="1"/>
</dbReference>
<keyword evidence="3 4" id="KW-0472">Membrane</keyword>
<dbReference type="AlphaFoldDB" id="A0A1T4RF91"/>
<reference evidence="6 7" key="1">
    <citation type="submission" date="2017-02" db="EMBL/GenBank/DDBJ databases">
        <authorList>
            <person name="Peterson S.W."/>
        </authorList>
    </citation>
    <scope>NUCLEOTIDE SEQUENCE [LARGE SCALE GENOMIC DNA]</scope>
    <source>
        <strain evidence="6 7">DSM 22335</strain>
    </source>
</reference>
<evidence type="ECO:0000259" key="5">
    <source>
        <dbReference type="PROSITE" id="PS50850"/>
    </source>
</evidence>
<protein>
    <submittedName>
        <fullName evidence="6">Predicted arabinose efflux permease, MFS family</fullName>
    </submittedName>
</protein>
<evidence type="ECO:0000256" key="1">
    <source>
        <dbReference type="ARBA" id="ARBA00022692"/>
    </source>
</evidence>
<dbReference type="PANTHER" id="PTHR42910:SF1">
    <property type="entry name" value="MAJOR FACILITATOR SUPERFAMILY (MFS) PROFILE DOMAIN-CONTAINING PROTEIN"/>
    <property type="match status" value="1"/>
</dbReference>
<dbReference type="GO" id="GO:0022857">
    <property type="term" value="F:transmembrane transporter activity"/>
    <property type="evidence" value="ECO:0007669"/>
    <property type="project" value="InterPro"/>
</dbReference>
<dbReference type="Proteomes" id="UP000190888">
    <property type="component" value="Unassembled WGS sequence"/>
</dbReference>
<dbReference type="STRING" id="413434.SAMN04488132_11210"/>
<dbReference type="InterPro" id="IPR020846">
    <property type="entry name" value="MFS_dom"/>
</dbReference>
<feature type="domain" description="Major facilitator superfamily (MFS) profile" evidence="5">
    <location>
        <begin position="10"/>
        <end position="390"/>
    </location>
</feature>
<proteinExistence type="predicted"/>
<evidence type="ECO:0000313" key="6">
    <source>
        <dbReference type="EMBL" id="SKA14603.1"/>
    </source>
</evidence>
<feature type="transmembrane region" description="Helical" evidence="4">
    <location>
        <begin position="214"/>
        <end position="236"/>
    </location>
</feature>
<name>A0A1T4RF91_9BACT</name>
<dbReference type="InterPro" id="IPR036259">
    <property type="entry name" value="MFS_trans_sf"/>
</dbReference>
<evidence type="ECO:0000256" key="3">
    <source>
        <dbReference type="ARBA" id="ARBA00023136"/>
    </source>
</evidence>
<dbReference type="PROSITE" id="PS50850">
    <property type="entry name" value="MFS"/>
    <property type="match status" value="1"/>
</dbReference>
<dbReference type="SUPFAM" id="SSF103473">
    <property type="entry name" value="MFS general substrate transporter"/>
    <property type="match status" value="1"/>
</dbReference>
<feature type="transmembrane region" description="Helical" evidence="4">
    <location>
        <begin position="132"/>
        <end position="156"/>
    </location>
</feature>
<feature type="transmembrane region" description="Helical" evidence="4">
    <location>
        <begin position="76"/>
        <end position="94"/>
    </location>
</feature>
<dbReference type="Pfam" id="PF07690">
    <property type="entry name" value="MFS_1"/>
    <property type="match status" value="1"/>
</dbReference>
<evidence type="ECO:0000256" key="2">
    <source>
        <dbReference type="ARBA" id="ARBA00022989"/>
    </source>
</evidence>
<feature type="transmembrane region" description="Helical" evidence="4">
    <location>
        <begin position="336"/>
        <end position="354"/>
    </location>
</feature>
<feature type="transmembrane region" description="Helical" evidence="4">
    <location>
        <begin position="360"/>
        <end position="380"/>
    </location>
</feature>
<evidence type="ECO:0000256" key="4">
    <source>
        <dbReference type="SAM" id="Phobius"/>
    </source>
</evidence>
<keyword evidence="1 4" id="KW-0812">Transmembrane</keyword>
<accession>A0A1T4RF91</accession>
<feature type="transmembrane region" description="Helical" evidence="4">
    <location>
        <begin position="162"/>
        <end position="182"/>
    </location>
</feature>
<dbReference type="InterPro" id="IPR011701">
    <property type="entry name" value="MFS"/>
</dbReference>